<reference evidence="3 4" key="1">
    <citation type="submission" date="2020-06" db="EMBL/GenBank/DDBJ databases">
        <authorList>
            <person name="Criscuolo A."/>
        </authorList>
    </citation>
    <scope>NUCLEOTIDE SEQUENCE [LARGE SCALE GENOMIC DNA]</scope>
    <source>
        <strain evidence="3">PXU-55</strain>
    </source>
</reference>
<sequence>MKKYELVFSKDQEGVFRVSLVKDPALETTLLHFNAEKPQIFHFTQDEKQIVYAPAMIPNKLIFRADVNGENAQVFYTSDTIDQLQKNYFKNGHNSTTNINHNQKENIDGVYPFESWIVQDPANDKSNAMGFNLPAGTWMMGYKIDNQEVWNEVKNGNLDGLSIEARLGFKEVNNNENYNKQTMNKKSIFKSIKDFFMANEDKKEFASGDKKVFAIELKEGEILTDKAGEPMANTEVEIDSKIYKTDDLGTITAIEDKPAEEVPAEDTPAEEMADETPADAPAEDPKAEDAPADEPAKDDQGDLKAENEQLKKDLATAQEELAKLQAEKIKADAELTEMKAQTPAAEAIKNIPPATTKSYDEMSNFEKMQHNKQK</sequence>
<dbReference type="EMBL" id="CAIJDE010000028">
    <property type="protein sequence ID" value="CAC9972912.1"/>
    <property type="molecule type" value="Genomic_DNA"/>
</dbReference>
<dbReference type="AlphaFoldDB" id="A0A9N8J036"/>
<feature type="region of interest" description="Disordered" evidence="1">
    <location>
        <begin position="253"/>
        <end position="316"/>
    </location>
</feature>
<name>A0A9N8J036_9FLAO</name>
<accession>A0A9N8J036</accession>
<protein>
    <recommendedName>
        <fullName evidence="2">Phage-like element PBSX protein XkdF domain-containing protein</fullName>
    </recommendedName>
</protein>
<proteinExistence type="predicted"/>
<evidence type="ECO:0000256" key="1">
    <source>
        <dbReference type="SAM" id="MobiDB-lite"/>
    </source>
</evidence>
<gene>
    <name evidence="3" type="ORF">FLAPXU55_00591</name>
</gene>
<comment type="caution">
    <text evidence="3">The sequence shown here is derived from an EMBL/GenBank/DDBJ whole genome shotgun (WGS) entry which is preliminary data.</text>
</comment>
<feature type="compositionally biased region" description="Basic and acidic residues" evidence="1">
    <location>
        <begin position="283"/>
        <end position="316"/>
    </location>
</feature>
<evidence type="ECO:0000259" key="2">
    <source>
        <dbReference type="Pfam" id="PF14550"/>
    </source>
</evidence>
<dbReference type="InterPro" id="IPR027924">
    <property type="entry name" value="XkdF"/>
</dbReference>
<dbReference type="Proteomes" id="UP000533639">
    <property type="component" value="Unassembled WGS sequence"/>
</dbReference>
<keyword evidence="4" id="KW-1185">Reference proteome</keyword>
<organism evidence="3 4">
    <name type="scientific">Flavobacterium panici</name>
    <dbReference type="NCBI Taxonomy" id="2654843"/>
    <lineage>
        <taxon>Bacteria</taxon>
        <taxon>Pseudomonadati</taxon>
        <taxon>Bacteroidota</taxon>
        <taxon>Flavobacteriia</taxon>
        <taxon>Flavobacteriales</taxon>
        <taxon>Flavobacteriaceae</taxon>
        <taxon>Flavobacterium</taxon>
    </lineage>
</organism>
<feature type="domain" description="Phage-like element PBSX protein XkdF" evidence="2">
    <location>
        <begin position="44"/>
        <end position="165"/>
    </location>
</feature>
<evidence type="ECO:0000313" key="3">
    <source>
        <dbReference type="EMBL" id="CAC9972912.1"/>
    </source>
</evidence>
<dbReference type="Pfam" id="PF14550">
    <property type="entry name" value="Peptidase_S78_2"/>
    <property type="match status" value="1"/>
</dbReference>
<dbReference type="RefSeq" id="WP_180856506.1">
    <property type="nucleotide sequence ID" value="NZ_CAIJDE010000028.1"/>
</dbReference>
<evidence type="ECO:0000313" key="4">
    <source>
        <dbReference type="Proteomes" id="UP000533639"/>
    </source>
</evidence>
<feature type="compositionally biased region" description="Acidic residues" evidence="1">
    <location>
        <begin position="262"/>
        <end position="277"/>
    </location>
</feature>
<feature type="region of interest" description="Disordered" evidence="1">
    <location>
        <begin position="340"/>
        <end position="374"/>
    </location>
</feature>